<proteinExistence type="predicted"/>
<organism evidence="1 2">
    <name type="scientific">Phanerochaete sordida</name>
    <dbReference type="NCBI Taxonomy" id="48140"/>
    <lineage>
        <taxon>Eukaryota</taxon>
        <taxon>Fungi</taxon>
        <taxon>Dikarya</taxon>
        <taxon>Basidiomycota</taxon>
        <taxon>Agaricomycotina</taxon>
        <taxon>Agaricomycetes</taxon>
        <taxon>Polyporales</taxon>
        <taxon>Phanerochaetaceae</taxon>
        <taxon>Phanerochaete</taxon>
    </lineage>
</organism>
<evidence type="ECO:0000313" key="2">
    <source>
        <dbReference type="Proteomes" id="UP000703269"/>
    </source>
</evidence>
<evidence type="ECO:0008006" key="3">
    <source>
        <dbReference type="Google" id="ProtNLM"/>
    </source>
</evidence>
<reference evidence="1 2" key="1">
    <citation type="submission" date="2021-08" db="EMBL/GenBank/DDBJ databases">
        <title>Draft Genome Sequence of Phanerochaete sordida strain YK-624.</title>
        <authorList>
            <person name="Mori T."/>
            <person name="Dohra H."/>
            <person name="Suzuki T."/>
            <person name="Kawagishi H."/>
            <person name="Hirai H."/>
        </authorList>
    </citation>
    <scope>NUCLEOTIDE SEQUENCE [LARGE SCALE GENOMIC DNA]</scope>
    <source>
        <strain evidence="1 2">YK-624</strain>
    </source>
</reference>
<dbReference type="Proteomes" id="UP000703269">
    <property type="component" value="Unassembled WGS sequence"/>
</dbReference>
<dbReference type="EMBL" id="BPQB01000012">
    <property type="protein sequence ID" value="GJE89243.1"/>
    <property type="molecule type" value="Genomic_DNA"/>
</dbReference>
<comment type="caution">
    <text evidence="1">The sequence shown here is derived from an EMBL/GenBank/DDBJ whole genome shotgun (WGS) entry which is preliminary data.</text>
</comment>
<gene>
    <name evidence="1" type="ORF">PsYK624_053390</name>
</gene>
<dbReference type="OrthoDB" id="2748774at2759"/>
<protein>
    <recommendedName>
        <fullName evidence="3">F-box domain-containing protein</fullName>
    </recommendedName>
</protein>
<dbReference type="AlphaFoldDB" id="A0A9P3G6M0"/>
<name>A0A9P3G6M0_9APHY</name>
<accession>A0A9P3G6M0</accession>
<evidence type="ECO:0000313" key="1">
    <source>
        <dbReference type="EMBL" id="GJE89243.1"/>
    </source>
</evidence>
<keyword evidence="2" id="KW-1185">Reference proteome</keyword>
<sequence length="552" mass="62962">MHALRLLRSCLRRKASRDGSGKYDLPDAFAGPNEEYYSSIFGDLRAKLSPDATPSQFRINDLPPELLAEVFYSYILLITYRDYSPRSPAPYSWFVIRHVCRAWRAVALAYPRLSSHIHLFRLECVQAMLRTSGSAPIRVYEWYDGVSATDVPARVAMQREVFGHLERIVWARVELRTTSVLDLGPPGKVKTSMLRSLSLETPRQNAAHAELVPPLWSGFTFPHLEEFHGRAPGLYLFSSIIPATLRVLTIDYCFPKDTLNEFVALLDTLCRLEELTVRNLSYWHEDPPPEVLRLRPRGTAVTLKHLTQLFIRGSAYEVGYNLLHRLALPPTAKVHQIYDSHAKDPPYLPPTPFLATFRSADSPAPQSLAIRTNGFETLTLHLWDEYIPLHTLRAQAKLLNDRSPRFIFTKWNTSPSFVEEFLRCLPFGSVRAAHLEEGCWLLARFPWHVVLPQLSALEELSVECDAPRQMDETSVEDSEERNLSDLTLMFPALKSVVLCRPRRTKIAGRGSENLFSSLRIIAHRLQTRTEEFGSGRPVAVESIQVEEDEFDL</sequence>